<comment type="similarity">
    <text evidence="1">Belongs to the UDP-glycosyltransferase family.</text>
</comment>
<dbReference type="PANTHER" id="PTHR48043:SF62">
    <property type="entry name" value="GLUCURONOSYLTRANSFERASE"/>
    <property type="match status" value="1"/>
</dbReference>
<accession>A0A914VID9</accession>
<dbReference type="PANTHER" id="PTHR48043">
    <property type="entry name" value="EG:EG0003.4 PROTEIN-RELATED"/>
    <property type="match status" value="1"/>
</dbReference>
<evidence type="ECO:0000313" key="5">
    <source>
        <dbReference type="Proteomes" id="UP000887566"/>
    </source>
</evidence>
<evidence type="ECO:0000256" key="3">
    <source>
        <dbReference type="ARBA" id="ARBA00022676"/>
    </source>
</evidence>
<dbReference type="EC" id="2.4.1.17" evidence="2"/>
<reference evidence="6" key="1">
    <citation type="submission" date="2022-11" db="UniProtKB">
        <authorList>
            <consortium name="WormBaseParasite"/>
        </authorList>
    </citation>
    <scope>IDENTIFICATION</scope>
</reference>
<dbReference type="GO" id="GO:0015020">
    <property type="term" value="F:glucuronosyltransferase activity"/>
    <property type="evidence" value="ECO:0007669"/>
    <property type="project" value="UniProtKB-EC"/>
</dbReference>
<dbReference type="AlphaFoldDB" id="A0A914VID9"/>
<name>A0A914VID9_9BILA</name>
<dbReference type="Proteomes" id="UP000887566">
    <property type="component" value="Unplaced"/>
</dbReference>
<dbReference type="SUPFAM" id="SSF53756">
    <property type="entry name" value="UDP-Glycosyltransferase/glycogen phosphorylase"/>
    <property type="match status" value="1"/>
</dbReference>
<evidence type="ECO:0000313" key="6">
    <source>
        <dbReference type="WBParaSite" id="PSAMB.scaffold199size66745.g3254.t1"/>
    </source>
</evidence>
<dbReference type="InterPro" id="IPR050271">
    <property type="entry name" value="UDP-glycosyltransferase"/>
</dbReference>
<keyword evidence="5" id="KW-1185">Reference proteome</keyword>
<evidence type="ECO:0000256" key="1">
    <source>
        <dbReference type="ARBA" id="ARBA00009995"/>
    </source>
</evidence>
<dbReference type="WBParaSite" id="PSAMB.scaffold199size66745.g3254.t1">
    <property type="protein sequence ID" value="PSAMB.scaffold199size66745.g3254.t1"/>
    <property type="gene ID" value="PSAMB.scaffold199size66745.g3254"/>
</dbReference>
<evidence type="ECO:0000256" key="4">
    <source>
        <dbReference type="ARBA" id="ARBA00022679"/>
    </source>
</evidence>
<keyword evidence="3" id="KW-0328">Glycosyltransferase</keyword>
<sequence>MMCQGRSHSLSALPFADALVERGHDVTFYFEVQAPETLPLGNGVKQALLHLDSNQAQLVEEWKAFQDFIWNIRYDGITLLQPYQACANSFNDALISKADQYWATANQTWDLIFVDGLFASSAYAMALLNRHKTPYITFQTTELLDNHVYSLALSRWYSSTRPMLVPFDFSINNFFHRLQHCYESMKVFVTVQFFGERIVQDAVSKAGVTDFSWDVLMNSAAMTLSDYVDGWMFAQSVANDFIKIGAHCPAAVDQLTDSSLNAFVNDETSKGTILIAFGTFAQWNFASDALKRAFVEAFNSLPGIASPIELKNRDNGQISYT</sequence>
<evidence type="ECO:0000256" key="2">
    <source>
        <dbReference type="ARBA" id="ARBA00012544"/>
    </source>
</evidence>
<keyword evidence="4" id="KW-0808">Transferase</keyword>
<proteinExistence type="inferred from homology"/>
<organism evidence="5 6">
    <name type="scientific">Plectus sambesii</name>
    <dbReference type="NCBI Taxonomy" id="2011161"/>
    <lineage>
        <taxon>Eukaryota</taxon>
        <taxon>Metazoa</taxon>
        <taxon>Ecdysozoa</taxon>
        <taxon>Nematoda</taxon>
        <taxon>Chromadorea</taxon>
        <taxon>Plectida</taxon>
        <taxon>Plectina</taxon>
        <taxon>Plectoidea</taxon>
        <taxon>Plectidae</taxon>
        <taxon>Plectus</taxon>
    </lineage>
</organism>
<protein>
    <recommendedName>
        <fullName evidence="2">glucuronosyltransferase</fullName>
        <ecNumber evidence="2">2.4.1.17</ecNumber>
    </recommendedName>
</protein>